<evidence type="ECO:0000313" key="3">
    <source>
        <dbReference type="EMBL" id="OWP02367.1"/>
    </source>
</evidence>
<dbReference type="InterPro" id="IPR025124">
    <property type="entry name" value="Gag1-like_clamp"/>
</dbReference>
<feature type="compositionally biased region" description="Polar residues" evidence="1">
    <location>
        <begin position="106"/>
        <end position="123"/>
    </location>
</feature>
<feature type="compositionally biased region" description="Low complexity" evidence="1">
    <location>
        <begin position="306"/>
        <end position="324"/>
    </location>
</feature>
<feature type="compositionally biased region" description="Basic and acidic residues" evidence="1">
    <location>
        <begin position="508"/>
        <end position="518"/>
    </location>
</feature>
<feature type="region of interest" description="Disordered" evidence="1">
    <location>
        <begin position="376"/>
        <end position="416"/>
    </location>
</feature>
<evidence type="ECO:0000313" key="4">
    <source>
        <dbReference type="Proteomes" id="UP000242519"/>
    </source>
</evidence>
<evidence type="ECO:0000259" key="2">
    <source>
        <dbReference type="Pfam" id="PF13259"/>
    </source>
</evidence>
<feature type="domain" description="Gag1-like clamp" evidence="2">
    <location>
        <begin position="324"/>
        <end position="483"/>
    </location>
</feature>
<comment type="caution">
    <text evidence="3">The sequence shown here is derived from an EMBL/GenBank/DDBJ whole genome shotgun (WGS) entry which is preliminary data.</text>
</comment>
<dbReference type="AlphaFoldDB" id="A0A218Z2W2"/>
<feature type="compositionally biased region" description="Low complexity" evidence="1">
    <location>
        <begin position="141"/>
        <end position="155"/>
    </location>
</feature>
<feature type="region of interest" description="Disordered" evidence="1">
    <location>
        <begin position="477"/>
        <end position="553"/>
    </location>
</feature>
<dbReference type="EMBL" id="MZNU01000236">
    <property type="protein sequence ID" value="OWP02367.1"/>
    <property type="molecule type" value="Genomic_DNA"/>
</dbReference>
<dbReference type="Proteomes" id="UP000242519">
    <property type="component" value="Unassembled WGS sequence"/>
</dbReference>
<dbReference type="InterPro" id="IPR053274">
    <property type="entry name" value="Fluconazole_resistance"/>
</dbReference>
<dbReference type="InParanoid" id="A0A218Z2W2"/>
<protein>
    <recommendedName>
        <fullName evidence="2">Gag1-like clamp domain-containing protein</fullName>
    </recommendedName>
</protein>
<dbReference type="PANTHER" id="PTHR28065:SF1">
    <property type="entry name" value="DUF4050 DOMAIN-CONTAINING PROTEIN"/>
    <property type="match status" value="1"/>
</dbReference>
<feature type="region of interest" description="Disordered" evidence="1">
    <location>
        <begin position="1"/>
        <end position="179"/>
    </location>
</feature>
<organism evidence="3 4">
    <name type="scientific">Diplocarpon coronariae</name>
    <dbReference type="NCBI Taxonomy" id="2795749"/>
    <lineage>
        <taxon>Eukaryota</taxon>
        <taxon>Fungi</taxon>
        <taxon>Dikarya</taxon>
        <taxon>Ascomycota</taxon>
        <taxon>Pezizomycotina</taxon>
        <taxon>Leotiomycetes</taxon>
        <taxon>Helotiales</taxon>
        <taxon>Drepanopezizaceae</taxon>
        <taxon>Diplocarpon</taxon>
    </lineage>
</organism>
<feature type="compositionally biased region" description="Polar residues" evidence="1">
    <location>
        <begin position="52"/>
        <end position="73"/>
    </location>
</feature>
<dbReference type="OrthoDB" id="5422958at2759"/>
<feature type="compositionally biased region" description="Polar residues" evidence="1">
    <location>
        <begin position="396"/>
        <end position="408"/>
    </location>
</feature>
<keyword evidence="4" id="KW-1185">Reference proteome</keyword>
<feature type="region of interest" description="Disordered" evidence="1">
    <location>
        <begin position="249"/>
        <end position="353"/>
    </location>
</feature>
<reference evidence="3 4" key="1">
    <citation type="submission" date="2017-04" db="EMBL/GenBank/DDBJ databases">
        <title>Draft genome sequence of Marssonina coronaria NL1: causal agent of apple blotch.</title>
        <authorList>
            <person name="Cheng Q."/>
        </authorList>
    </citation>
    <scope>NUCLEOTIDE SEQUENCE [LARGE SCALE GENOMIC DNA]</scope>
    <source>
        <strain evidence="3 4">NL1</strain>
    </source>
</reference>
<dbReference type="STRING" id="503106.A0A218Z2W2"/>
<feature type="compositionally biased region" description="Basic and acidic residues" evidence="1">
    <location>
        <begin position="275"/>
        <end position="287"/>
    </location>
</feature>
<dbReference type="PANTHER" id="PTHR28065">
    <property type="entry name" value="FREQUENIN"/>
    <property type="match status" value="1"/>
</dbReference>
<sequence length="553" mass="59991">MSPATSAALGGEAGSPVSPLSVAMSTGVRDHQKGGAMAASMDPALDPGQVQPAKQTSGQAPITFSDPQQQSHGSAVESGNVERNGLTVSTPDHAVPFSTAVADEVNAQNRDSASPSTITSQSPRDILHSKAAPSNTATTNSYSESRSISASSPEPESIETEQAITATDGATDVKNKLKDKMKFGSTVAGASTMQRRRNYANTNSLTDYEADLTNMDRAKQKEAVKKYLTERVRGDWKWEWPTSKLLVGKAAELHTEPPKPELTPPNAENTEEDLEKFKGSWKERDEWLSNGSDEGDDMKVPFPRATTSSHDTPTPTSKQSPSTPFDFGSPDLTGAAVRSTESERKRRRKKRLADELAWNDGMRCFVARRDNWTGARKVRRSIPEFSSAKKTPVRASASSEDGGSSTAIEQEEDDEFWDDDMEVPIAPPLLPPENAMRASILPGAYNTIYDKVVVQGLSPSCPMNLKDVTRSCVQGWKRDGEWPPRTSVSDTHKKKGRKLSVASLLGFNDKEKEKDKPSSENGANDGANEPEAKRRGSGIRSSFSKILHLGKRA</sequence>
<gene>
    <name evidence="3" type="ORF">B2J93_3155</name>
</gene>
<dbReference type="Pfam" id="PF13259">
    <property type="entry name" value="clamp_Gag1-like"/>
    <property type="match status" value="1"/>
</dbReference>
<evidence type="ECO:0000256" key="1">
    <source>
        <dbReference type="SAM" id="MobiDB-lite"/>
    </source>
</evidence>
<proteinExistence type="predicted"/>
<name>A0A218Z2W2_9HELO</name>
<accession>A0A218Z2W2</accession>